<dbReference type="Proteomes" id="UP001216907">
    <property type="component" value="Unassembled WGS sequence"/>
</dbReference>
<feature type="compositionally biased region" description="Polar residues" evidence="1">
    <location>
        <begin position="1170"/>
        <end position="1180"/>
    </location>
</feature>
<feature type="compositionally biased region" description="Polar residues" evidence="1">
    <location>
        <begin position="1188"/>
        <end position="1205"/>
    </location>
</feature>
<gene>
    <name evidence="2" type="ORF">PZE19_06090</name>
</gene>
<comment type="caution">
    <text evidence="2">The sequence shown here is derived from an EMBL/GenBank/DDBJ whole genome shotgun (WGS) entry which is preliminary data.</text>
</comment>
<name>A0ABT6F721_9BACT</name>
<protein>
    <recommendedName>
        <fullName evidence="4">Verru_Chthon cassette protein A</fullName>
    </recommendedName>
</protein>
<dbReference type="RefSeq" id="WP_277859682.1">
    <property type="nucleotide sequence ID" value="NZ_JARRAG010000001.1"/>
</dbReference>
<reference evidence="2 3" key="1">
    <citation type="submission" date="2023-03" db="EMBL/GenBank/DDBJ databases">
        <title>Paludisphaera mucosa sp. nov. a novel planctomycete from northern fen.</title>
        <authorList>
            <person name="Ivanova A."/>
        </authorList>
    </citation>
    <scope>NUCLEOTIDE SEQUENCE [LARGE SCALE GENOMIC DNA]</scope>
    <source>
        <strain evidence="2 3">Pla2</strain>
    </source>
</reference>
<evidence type="ECO:0000313" key="2">
    <source>
        <dbReference type="EMBL" id="MDG3003329.1"/>
    </source>
</evidence>
<proteinExistence type="predicted"/>
<feature type="compositionally biased region" description="Pro residues" evidence="1">
    <location>
        <begin position="1723"/>
        <end position="1736"/>
    </location>
</feature>
<keyword evidence="3" id="KW-1185">Reference proteome</keyword>
<sequence length="1898" mass="204912">MLTTNRARLKKRRGVALILVLGMLGLLALIGVTFATFSGQARIGARNYAQSVLRPQPNELMDYALSQLIGDTDDVGSAIRGHSMARDMFGNDAARNGYVDRNPTDTVAGLLKFTGATIATTPAKRIGTIECITNIPLPSANPTFYGYDFTRWVVKFGPQSVVTGTSETRLIGQTFEVLEDDVSGTVNATNHVFYLSPSPTSAMGLRSGYLSPDTDRSKTADQVVASALVGEYAGAPGVPINVGFVLDGRALHAFNGPGMGTSAVYANMRYNGGPLVGNNLILQPGEPDSVGMDEDYDACDLENWFLAIQSADGKVIMPSFHRPGVLRQSDWSLTTADVRSKILRPRAADGHDPLTFPNLRPEEATGKIRYDVDNDGDGLTDSVWVDLGYPATRDARGVLFKPLFAFMVIGLNGRIPLNTAGNLQQRDDAGNPVFMHTSHLGNSPSEVDPTFGLQNDATKPQVDDASISVNVTQLRSLLTGTRPDPTGSYEDRNRVGGYVLPNNVPDVADNPATAGIHRLAPRAVPGRWGEPGAIPEIFDTSVTPFLSFSSMVRAGVSALVGSGVDGRDDDSTAFDHWPSTLGAESPTVGGWPADYYDAAGDFALPAERMRRFVTPMDLAGDGKVISAVNVGNTEFISPDIFGRVAYHKYFRPPGVPVATVGDVVARQSPLAKTKAGEPSWVDGSNATIPGTAFDVTNNPLHGFEAFRNPSLKGVVLPLSPLHFGAAPTDLDASGNQTLDLSNNWTTTSGGSTVPTYNNLVNSLMSSAGLNEAAEMSLYQPNSADRPFGHTDLEWLYRAHDQDGASLSSRLSELAPLSFRDSADALRRRRLYSIDTWDTNSITWANDNPGNRFSDNRRFGSKANTGLRTLSDLDTADPDYVPYVAASTVKKVQSHTPSLVQRDRKINLNYPLPVSNSSTEPTRLKWISETYQYLKTILPPLSIDTPEELAFLSQYLVNIVDFRDPDATMTRFVNPDCTIRPGSAMPATAPSLVLATELPDGSDLPLIQYGMEYSPVAINEVLAYSFLTKMDTPAAPSPHPVSRFFIELVNTLTESSTSGASNASTLNLGGFGYTINKPYEGGCWDLIFADETPYTRPDPFTGQLLPNGGTGYYAPLPLNRDAFQNGVSLAQDVQLVPLTKESTTPPPAAGTATAPPKNFYYTIGNDLTVPNGETSAPSQTFAPGPNGPSPSLVQSLKPSYDPTTQTAVQTNPGFDIPAGVLPGVVPPPGQPTAPYPGRIPAINNRGDNAYKWVCLRRPANPFAPVSADNPMIVVDSMRFHMIEGSGEPKINAAGEEIPDLSAANKIYSTQRFQPNRGGHLVPRATGSFAGRDLDVTRYGFTEQLLASPSTTTATNAGNFGKSKDGTQTYPSTNVINNTLGDKTQGSAVLPRWDFLVFHDRDFTSVAELSLVPGCPPGLFTKQFVEYAPSDVNVNLSKSPKFTGDRTKPKPTNSVTVPNLATPNVDNFSEDPRTYPYLVDQLFYTSASPGDQSPPATTWNTVYGPSSGGWFKMFEVFEVPSPVMGAVASAANGFNYDWFRQDIRPGQLNLNLIIDEEVFLGLVGNAGSRTPKTTLQQVVNVPPALNAITIDKVDPKGFDATSDHVPLVVTEWDYTQSPPRPSDLNPSNPRRAAYPLSNVGFYDSDPLIGGSLKGAFSDFLKLRHGSSGYLFSPLPEAPFRSLTFPDINATIMRPATPTLNLTQADHGIVARDAGVRNPALRSHLPPGPNDPIYPPAVPPRRLFQVPDTDAASNSNASRGGESFQRTYAPPSVATLKQPQVNLTNFTSGQPGMLETQAMHPFWRSEWMQKMMNLSTVRTHQYAVWVTVGFFEVKSQGDPSMAWTDVNAAFDTLGREVGLVGGKNVRQRGFFIVDRLKLDGFDASNPGKFREAVLYRQVLKQ</sequence>
<evidence type="ECO:0000313" key="3">
    <source>
        <dbReference type="Proteomes" id="UP001216907"/>
    </source>
</evidence>
<evidence type="ECO:0000256" key="1">
    <source>
        <dbReference type="SAM" id="MobiDB-lite"/>
    </source>
</evidence>
<feature type="region of interest" description="Disordered" evidence="1">
    <location>
        <begin position="1436"/>
        <end position="1464"/>
    </location>
</feature>
<organism evidence="2 3">
    <name type="scientific">Paludisphaera mucosa</name>
    <dbReference type="NCBI Taxonomy" id="3030827"/>
    <lineage>
        <taxon>Bacteria</taxon>
        <taxon>Pseudomonadati</taxon>
        <taxon>Planctomycetota</taxon>
        <taxon>Planctomycetia</taxon>
        <taxon>Isosphaerales</taxon>
        <taxon>Isosphaeraceae</taxon>
        <taxon>Paludisphaera</taxon>
    </lineage>
</organism>
<feature type="region of interest" description="Disordered" evidence="1">
    <location>
        <begin position="1169"/>
        <end position="1205"/>
    </location>
</feature>
<feature type="compositionally biased region" description="Polar residues" evidence="1">
    <location>
        <begin position="1448"/>
        <end position="1464"/>
    </location>
</feature>
<dbReference type="EMBL" id="JARRAG010000001">
    <property type="protein sequence ID" value="MDG3003329.1"/>
    <property type="molecule type" value="Genomic_DNA"/>
</dbReference>
<evidence type="ECO:0008006" key="4">
    <source>
        <dbReference type="Google" id="ProtNLM"/>
    </source>
</evidence>
<feature type="region of interest" description="Disordered" evidence="1">
    <location>
        <begin position="1720"/>
        <end position="1763"/>
    </location>
</feature>
<accession>A0ABT6F721</accession>